<evidence type="ECO:0000313" key="2">
    <source>
        <dbReference type="Proteomes" id="UP000829398"/>
    </source>
</evidence>
<keyword evidence="2" id="KW-1185">Reference proteome</keyword>
<comment type="caution">
    <text evidence="1">The sequence shown here is derived from an EMBL/GenBank/DDBJ whole genome shotgun (WGS) entry which is preliminary data.</text>
</comment>
<sequence>MTRPKLEVEKFTGENDFHLWRLKMKALLVHQGLDEALAEVTSPKKPRKISDDDLPDVLDRAHSAIILSLGDGVLREVGGETTAAGLWKKLEDLYTKKSMAKRLATKKKLYTLQMEEGSSIFDHIDVFNKIILDLEDINVKIDDEDKAMILLCSLPSSYEHLVDTLMYGRQSLSMVDVKETFSSKAASKKEASHREGLTVRGRPEKREGGKGKKKRSKSRPKNMKCFHCHKEGHFKKDCPERKNKGKEIKEKTESDGYDSAGVLIVSDGASRGNWVLDSGCSFHMCPNRNFFKNYETYDGGIIVMGNDASCRVIGKGTIKLKMLDGTIRELANVRHVLDLKRNLISLGMLDKMGCVIKLESGILKVLKGSMVLMKGNLDNGLYVLQGSVVTGDVGVSNQNLNKTLYWHFRLGHMSERGLRELSKQGVLGEDKIEPLEFCEECVLEKSSRVKFSTGTHVQEEL</sequence>
<accession>A0ACB8I1Y3</accession>
<dbReference type="EMBL" id="CM039178">
    <property type="protein sequence ID" value="KAH9680957.1"/>
    <property type="molecule type" value="Genomic_DNA"/>
</dbReference>
<protein>
    <submittedName>
        <fullName evidence="1">Uncharacterized protein</fullName>
    </submittedName>
</protein>
<gene>
    <name evidence="1" type="ORF">KPL71_026757</name>
</gene>
<organism evidence="1 2">
    <name type="scientific">Citrus sinensis</name>
    <name type="common">Sweet orange</name>
    <name type="synonym">Citrus aurantium var. sinensis</name>
    <dbReference type="NCBI Taxonomy" id="2711"/>
    <lineage>
        <taxon>Eukaryota</taxon>
        <taxon>Viridiplantae</taxon>
        <taxon>Streptophyta</taxon>
        <taxon>Embryophyta</taxon>
        <taxon>Tracheophyta</taxon>
        <taxon>Spermatophyta</taxon>
        <taxon>Magnoliopsida</taxon>
        <taxon>eudicotyledons</taxon>
        <taxon>Gunneridae</taxon>
        <taxon>Pentapetalae</taxon>
        <taxon>rosids</taxon>
        <taxon>malvids</taxon>
        <taxon>Sapindales</taxon>
        <taxon>Rutaceae</taxon>
        <taxon>Aurantioideae</taxon>
        <taxon>Citrus</taxon>
    </lineage>
</organism>
<evidence type="ECO:0000313" key="1">
    <source>
        <dbReference type="EMBL" id="KAH9680957.1"/>
    </source>
</evidence>
<name>A0ACB8I1Y3_CITSI</name>
<reference evidence="2" key="1">
    <citation type="journal article" date="2023" name="Hortic. Res.">
        <title>A chromosome-level phased genome enabling allele-level studies in sweet orange: a case study on citrus Huanglongbing tolerance.</title>
        <authorList>
            <person name="Wu B."/>
            <person name="Yu Q."/>
            <person name="Deng Z."/>
            <person name="Duan Y."/>
            <person name="Luo F."/>
            <person name="Gmitter F. Jr."/>
        </authorList>
    </citation>
    <scope>NUCLEOTIDE SEQUENCE [LARGE SCALE GENOMIC DNA]</scope>
    <source>
        <strain evidence="2">cv. Valencia</strain>
    </source>
</reference>
<dbReference type="Proteomes" id="UP000829398">
    <property type="component" value="Chromosome 9"/>
</dbReference>
<proteinExistence type="predicted"/>